<evidence type="ECO:0000256" key="2">
    <source>
        <dbReference type="ARBA" id="ARBA00022475"/>
    </source>
</evidence>
<evidence type="ECO:0000256" key="1">
    <source>
        <dbReference type="ARBA" id="ARBA00004651"/>
    </source>
</evidence>
<evidence type="ECO:0000259" key="7">
    <source>
        <dbReference type="PROSITE" id="PS50146"/>
    </source>
</evidence>
<evidence type="ECO:0000313" key="9">
    <source>
        <dbReference type="Proteomes" id="UP000028058"/>
    </source>
</evidence>
<dbReference type="InterPro" id="IPR016064">
    <property type="entry name" value="NAD/diacylglycerol_kinase_sf"/>
</dbReference>
<dbReference type="Gene3D" id="2.60.200.40">
    <property type="match status" value="1"/>
</dbReference>
<keyword evidence="3" id="KW-0812">Transmembrane</keyword>
<reference evidence="8 9" key="1">
    <citation type="journal article" date="2014" name="Genome Announc.">
        <title>Draft Genome Sequence of Streptomyces fradiae ATCC 19609, a Strain Highly Sensitive to Antibiotics.</title>
        <authorList>
            <person name="Bekker O.B."/>
            <person name="Klimina K.M."/>
            <person name="Vatlin A.A."/>
            <person name="Zakharevich N.V."/>
            <person name="Kasianov A.S."/>
            <person name="Danilenko V.N."/>
        </authorList>
    </citation>
    <scope>NUCLEOTIDE SEQUENCE [LARGE SCALE GENOMIC DNA]</scope>
    <source>
        <strain evidence="8 9">ATCC 19609</strain>
    </source>
</reference>
<dbReference type="SUPFAM" id="SSF111331">
    <property type="entry name" value="NAD kinase/diacylglycerol kinase-like"/>
    <property type="match status" value="1"/>
</dbReference>
<keyword evidence="6" id="KW-0472">Membrane</keyword>
<evidence type="ECO:0000313" key="8">
    <source>
        <dbReference type="EMBL" id="RKM91108.1"/>
    </source>
</evidence>
<dbReference type="InterPro" id="IPR036938">
    <property type="entry name" value="PAP2/HPO_sf"/>
</dbReference>
<accession>A0A420UV23</accession>
<comment type="caution">
    <text evidence="8">The sequence shown here is derived from an EMBL/GenBank/DDBJ whole genome shotgun (WGS) entry which is preliminary data.</text>
</comment>
<name>A0A420UV23_9ACTN</name>
<dbReference type="Pfam" id="PF00781">
    <property type="entry name" value="DAGK_cat"/>
    <property type="match status" value="1"/>
</dbReference>
<dbReference type="Pfam" id="PF01569">
    <property type="entry name" value="PAP2"/>
    <property type="match status" value="1"/>
</dbReference>
<dbReference type="SMART" id="SM00014">
    <property type="entry name" value="acidPPc"/>
    <property type="match status" value="1"/>
</dbReference>
<dbReference type="EMBL" id="JNAD02000019">
    <property type="protein sequence ID" value="RKM91108.1"/>
    <property type="molecule type" value="Genomic_DNA"/>
</dbReference>
<dbReference type="Gene3D" id="3.40.50.10330">
    <property type="entry name" value="Probable inorganic polyphosphate/atp-NAD kinase, domain 1"/>
    <property type="match status" value="1"/>
</dbReference>
<keyword evidence="4" id="KW-0378">Hydrolase</keyword>
<dbReference type="Gene3D" id="1.20.144.10">
    <property type="entry name" value="Phosphatidic acid phosphatase type 2/haloperoxidase"/>
    <property type="match status" value="1"/>
</dbReference>
<gene>
    <name evidence="8" type="ORF">SFRA_030285</name>
</gene>
<dbReference type="InterPro" id="IPR017438">
    <property type="entry name" value="ATP-NAD_kinase_N"/>
</dbReference>
<dbReference type="SMART" id="SM00046">
    <property type="entry name" value="DAGKc"/>
    <property type="match status" value="1"/>
</dbReference>
<keyword evidence="2" id="KW-1003">Cell membrane</keyword>
<feature type="domain" description="DAGKc" evidence="7">
    <location>
        <begin position="254"/>
        <end position="330"/>
    </location>
</feature>
<evidence type="ECO:0000256" key="3">
    <source>
        <dbReference type="ARBA" id="ARBA00022692"/>
    </source>
</evidence>
<organism evidence="8 9">
    <name type="scientific">Streptomyces xinghaiensis</name>
    <dbReference type="NCBI Taxonomy" id="1038928"/>
    <lineage>
        <taxon>Bacteria</taxon>
        <taxon>Bacillati</taxon>
        <taxon>Actinomycetota</taxon>
        <taxon>Actinomycetes</taxon>
        <taxon>Kitasatosporales</taxon>
        <taxon>Streptomycetaceae</taxon>
        <taxon>Streptomyces</taxon>
    </lineage>
</organism>
<keyword evidence="9" id="KW-1185">Reference proteome</keyword>
<protein>
    <submittedName>
        <fullName evidence="8">Phosphatase PAP2 family protein</fullName>
    </submittedName>
</protein>
<proteinExistence type="predicted"/>
<dbReference type="Proteomes" id="UP000028058">
    <property type="component" value="Unassembled WGS sequence"/>
</dbReference>
<dbReference type="OrthoDB" id="5242960at2"/>
<evidence type="ECO:0000256" key="5">
    <source>
        <dbReference type="ARBA" id="ARBA00022989"/>
    </source>
</evidence>
<comment type="subcellular location">
    <subcellularLocation>
        <location evidence="1">Cell membrane</location>
        <topology evidence="1">Multi-pass membrane protein</topology>
    </subcellularLocation>
</comment>
<dbReference type="AlphaFoldDB" id="A0A420UV23"/>
<dbReference type="GO" id="GO:0016301">
    <property type="term" value="F:kinase activity"/>
    <property type="evidence" value="ECO:0007669"/>
    <property type="project" value="InterPro"/>
</dbReference>
<dbReference type="PROSITE" id="PS50146">
    <property type="entry name" value="DAGK"/>
    <property type="match status" value="1"/>
</dbReference>
<evidence type="ECO:0000256" key="4">
    <source>
        <dbReference type="ARBA" id="ARBA00022801"/>
    </source>
</evidence>
<dbReference type="RefSeq" id="WP_043464095.1">
    <property type="nucleotide sequence ID" value="NZ_JBIRWO010000015.1"/>
</dbReference>
<keyword evidence="5" id="KW-1133">Transmembrane helix</keyword>
<dbReference type="GO" id="GO:0005886">
    <property type="term" value="C:plasma membrane"/>
    <property type="evidence" value="ECO:0007669"/>
    <property type="project" value="UniProtKB-SubCell"/>
</dbReference>
<dbReference type="InterPro" id="IPR001206">
    <property type="entry name" value="Diacylglycerol_kinase_cat_dom"/>
</dbReference>
<dbReference type="GO" id="GO:0016787">
    <property type="term" value="F:hydrolase activity"/>
    <property type="evidence" value="ECO:0007669"/>
    <property type="project" value="UniProtKB-KW"/>
</dbReference>
<dbReference type="InterPro" id="IPR000326">
    <property type="entry name" value="PAP2/HPO"/>
</dbReference>
<evidence type="ECO:0000256" key="6">
    <source>
        <dbReference type="ARBA" id="ARBA00023136"/>
    </source>
</evidence>
<dbReference type="PANTHER" id="PTHR14969">
    <property type="entry name" value="SPHINGOSINE-1-PHOSPHATE PHOSPHOHYDROLASE"/>
    <property type="match status" value="1"/>
</dbReference>
<dbReference type="PANTHER" id="PTHR14969:SF62">
    <property type="entry name" value="DECAPRENYLPHOSPHORYL-5-PHOSPHORIBOSE PHOSPHATASE RV3807C-RELATED"/>
    <property type="match status" value="1"/>
</dbReference>
<dbReference type="SUPFAM" id="SSF48317">
    <property type="entry name" value="Acid phosphatase/Vanadium-dependent haloperoxidase"/>
    <property type="match status" value="1"/>
</dbReference>
<sequence>MTDDTRGRWHRWLSEGDRAVFARVAAHHWPAGDRFLPRLTHSANHGRLWFGVAAGLWAFGGARGRRAATRGVASLALASATVNTLGKRSVRRDRPIIDAVPHLRRAKRQPTTTSFPSGHSASAAAFAVGVALESRPWGTLLAPVAAAVAFSRVYTGVHYPSDVVAGAALGAGAAYAVRGLVPSRHQLPPPARPRGDAPALPAGEGLFVVVNPLSGAMPHRADPVRQLRAALPKAEIVRHDPDRAPLTTVLETAARDAAERGGALGVVGGDGTVSAAATVALQYGVPLAVLPGGTFNHFASDLGVEDIQDVRAAVTRGEAVRVDVGRLTPSEGPGALREPTYFLNTFSLGSYPELVRLRGHWSPRIGGPAATLLGVAHVLRTSRPVKAVVNGVPRSMWLLFAGNGAYRSVGLAPVRRYDLADGLLDVRVAHGGRFARTRLVAAALTGALARSPVYAAARPRRLRVSGLPTGTHMAYDGEVAPAPPAFVIDKAEEALTVYRPVPD</sequence>